<proteinExistence type="predicted"/>
<dbReference type="SUPFAM" id="SSF52058">
    <property type="entry name" value="L domain-like"/>
    <property type="match status" value="1"/>
</dbReference>
<name>A0A382ZZN7_9ZZZZ</name>
<reference evidence="1" key="1">
    <citation type="submission" date="2018-05" db="EMBL/GenBank/DDBJ databases">
        <authorList>
            <person name="Lanie J.A."/>
            <person name="Ng W.-L."/>
            <person name="Kazmierczak K.M."/>
            <person name="Andrzejewski T.M."/>
            <person name="Davidsen T.M."/>
            <person name="Wayne K.J."/>
            <person name="Tettelin H."/>
            <person name="Glass J.I."/>
            <person name="Rusch D."/>
            <person name="Podicherti R."/>
            <person name="Tsui H.-C.T."/>
            <person name="Winkler M.E."/>
        </authorList>
    </citation>
    <scope>NUCLEOTIDE SEQUENCE</scope>
</reference>
<sequence length="181" mass="20076">KFGVETVARWTAVVHTTDGTKAQLVASQIRGKELLGQFKALGAQGNCDQEGRIINLACKNVTPPDEVVARIANCTKIQTLVMKNAGFKDSQFIHLSNLTELTTLDLSENPLSGDGIKNLGKMTKLVTLLLNNTRLSDAHVKQFEDLEHLKTIRVINISETRLGPDSYKKITRLFRQADVKY</sequence>
<organism evidence="1">
    <name type="scientific">marine metagenome</name>
    <dbReference type="NCBI Taxonomy" id="408172"/>
    <lineage>
        <taxon>unclassified sequences</taxon>
        <taxon>metagenomes</taxon>
        <taxon>ecological metagenomes</taxon>
    </lineage>
</organism>
<dbReference type="InterPro" id="IPR001611">
    <property type="entry name" value="Leu-rich_rpt"/>
</dbReference>
<dbReference type="Pfam" id="PF00560">
    <property type="entry name" value="LRR_1"/>
    <property type="match status" value="1"/>
</dbReference>
<dbReference type="Gene3D" id="3.80.10.10">
    <property type="entry name" value="Ribonuclease Inhibitor"/>
    <property type="match status" value="1"/>
</dbReference>
<dbReference type="EMBL" id="UINC01187600">
    <property type="protein sequence ID" value="SVE00405.1"/>
    <property type="molecule type" value="Genomic_DNA"/>
</dbReference>
<evidence type="ECO:0000313" key="1">
    <source>
        <dbReference type="EMBL" id="SVE00405.1"/>
    </source>
</evidence>
<dbReference type="AlphaFoldDB" id="A0A382ZZN7"/>
<protein>
    <submittedName>
        <fullName evidence="1">Uncharacterized protein</fullName>
    </submittedName>
</protein>
<feature type="non-terminal residue" evidence="1">
    <location>
        <position position="1"/>
    </location>
</feature>
<gene>
    <name evidence="1" type="ORF">METZ01_LOCUS453259</name>
</gene>
<accession>A0A382ZZN7</accession>
<dbReference type="InterPro" id="IPR032675">
    <property type="entry name" value="LRR_dom_sf"/>
</dbReference>